<dbReference type="Proteomes" id="UP000824219">
    <property type="component" value="Linkage Group LG01"/>
</dbReference>
<proteinExistence type="predicted"/>
<dbReference type="AlphaFoldDB" id="A0A9D3SSF6"/>
<evidence type="ECO:0000256" key="1">
    <source>
        <dbReference type="SAM" id="SignalP"/>
    </source>
</evidence>
<feature type="signal peptide" evidence="1">
    <location>
        <begin position="1"/>
        <end position="20"/>
    </location>
</feature>
<name>A0A9D3SSF6_9TELE</name>
<accession>A0A9D3SSF6</accession>
<dbReference type="EMBL" id="JAHKSW010000001">
    <property type="protein sequence ID" value="KAG7335721.1"/>
    <property type="molecule type" value="Genomic_DNA"/>
</dbReference>
<gene>
    <name evidence="2" type="ORF">KOW79_000414</name>
</gene>
<keyword evidence="3" id="KW-1185">Reference proteome</keyword>
<keyword evidence="1" id="KW-0732">Signal</keyword>
<sequence length="241" mass="27200">MSRFVLLAVVLVLQVCLTMADDPEKSESQGILVRAKDAYKELKSRVVNAGSTAFEFIHMYYEDQVKPVTDKYTEWAQEKAKSFWDKVKEKVPINRIPAANKMKVALALIVALQVSVCLCEVPKPDPELVKKFDSLTNVASKRVINAYEDFHNFLVKLAEGTITGEKVKELRQHVQESERLKALAKLLAYAYEELQPGIEKARLGALGIYGEYLRPYIGIYLDAAINNVKPVLDTWLPAEKP</sequence>
<protein>
    <submittedName>
        <fullName evidence="2">Uncharacterized protein</fullName>
    </submittedName>
</protein>
<dbReference type="OrthoDB" id="8940690at2759"/>
<comment type="caution">
    <text evidence="2">The sequence shown here is derived from an EMBL/GenBank/DDBJ whole genome shotgun (WGS) entry which is preliminary data.</text>
</comment>
<organism evidence="2 3">
    <name type="scientific">Hemibagrus wyckioides</name>
    <dbReference type="NCBI Taxonomy" id="337641"/>
    <lineage>
        <taxon>Eukaryota</taxon>
        <taxon>Metazoa</taxon>
        <taxon>Chordata</taxon>
        <taxon>Craniata</taxon>
        <taxon>Vertebrata</taxon>
        <taxon>Euteleostomi</taxon>
        <taxon>Actinopterygii</taxon>
        <taxon>Neopterygii</taxon>
        <taxon>Teleostei</taxon>
        <taxon>Ostariophysi</taxon>
        <taxon>Siluriformes</taxon>
        <taxon>Bagridae</taxon>
        <taxon>Hemibagrus</taxon>
    </lineage>
</organism>
<evidence type="ECO:0000313" key="3">
    <source>
        <dbReference type="Proteomes" id="UP000824219"/>
    </source>
</evidence>
<reference evidence="2 3" key="1">
    <citation type="submission" date="2021-06" db="EMBL/GenBank/DDBJ databases">
        <title>Chromosome-level genome assembly of the red-tail catfish (Hemibagrus wyckioides).</title>
        <authorList>
            <person name="Shao F."/>
        </authorList>
    </citation>
    <scope>NUCLEOTIDE SEQUENCE [LARGE SCALE GENOMIC DNA]</scope>
    <source>
        <strain evidence="2">EC202008001</strain>
        <tissue evidence="2">Blood</tissue>
    </source>
</reference>
<evidence type="ECO:0000313" key="2">
    <source>
        <dbReference type="EMBL" id="KAG7335721.1"/>
    </source>
</evidence>
<feature type="chain" id="PRO_5039616727" evidence="1">
    <location>
        <begin position="21"/>
        <end position="241"/>
    </location>
</feature>